<sequence length="216" mass="24034">MNVQPSEAEAGIHIRVPPTADQKSLERSIAEELAPASRNMTVEDDYECVYTVYVRTSKAIRGGTDAIISVTFYDDTGNGIRIKNLESWGGLMGQDHDYYERGNLDIFSGRGPCLSRPVCSMELVSDGSVGHHGTARWYCNYVEVTTTGPHIQCGQQLFTVEQWLSVDKSPYQLFAVRDNCENSDGVKRRRPNNTLLPVETLLTVASDPLEFEPPKS</sequence>
<dbReference type="PANTHER" id="PTHR31718">
    <property type="entry name" value="PLAT DOMAIN-CONTAINING PROTEIN"/>
    <property type="match status" value="1"/>
</dbReference>
<evidence type="ECO:0000313" key="3">
    <source>
        <dbReference type="EnsemblPlants" id="AUR62006305-RA:cds"/>
    </source>
</evidence>
<reference evidence="3" key="2">
    <citation type="submission" date="2021-03" db="UniProtKB">
        <authorList>
            <consortium name="EnsemblPlants"/>
        </authorList>
    </citation>
    <scope>IDENTIFICATION</scope>
</reference>
<dbReference type="CDD" id="cd01754">
    <property type="entry name" value="PLAT_plant_stress"/>
    <property type="match status" value="1"/>
</dbReference>
<evidence type="ECO:0000259" key="2">
    <source>
        <dbReference type="PROSITE" id="PS50095"/>
    </source>
</evidence>
<keyword evidence="4" id="KW-1185">Reference proteome</keyword>
<evidence type="ECO:0000313" key="4">
    <source>
        <dbReference type="Proteomes" id="UP000596660"/>
    </source>
</evidence>
<feature type="domain" description="PLAT" evidence="2">
    <location>
        <begin position="48"/>
        <end position="178"/>
    </location>
</feature>
<dbReference type="PROSITE" id="PS50095">
    <property type="entry name" value="PLAT"/>
    <property type="match status" value="1"/>
</dbReference>
<dbReference type="InterPro" id="IPR036392">
    <property type="entry name" value="PLAT/LH2_dom_sf"/>
</dbReference>
<organism evidence="3 4">
    <name type="scientific">Chenopodium quinoa</name>
    <name type="common">Quinoa</name>
    <dbReference type="NCBI Taxonomy" id="63459"/>
    <lineage>
        <taxon>Eukaryota</taxon>
        <taxon>Viridiplantae</taxon>
        <taxon>Streptophyta</taxon>
        <taxon>Embryophyta</taxon>
        <taxon>Tracheophyta</taxon>
        <taxon>Spermatophyta</taxon>
        <taxon>Magnoliopsida</taxon>
        <taxon>eudicotyledons</taxon>
        <taxon>Gunneridae</taxon>
        <taxon>Pentapetalae</taxon>
        <taxon>Caryophyllales</taxon>
        <taxon>Chenopodiaceae</taxon>
        <taxon>Chenopodioideae</taxon>
        <taxon>Atripliceae</taxon>
        <taxon>Chenopodium</taxon>
    </lineage>
</organism>
<dbReference type="SUPFAM" id="SSF49723">
    <property type="entry name" value="Lipase/lipooxygenase domain (PLAT/LH2 domain)"/>
    <property type="match status" value="1"/>
</dbReference>
<dbReference type="AlphaFoldDB" id="A0A803L366"/>
<dbReference type="OMA" id="VRDNCEN"/>
<comment type="caution">
    <text evidence="1">Lacks conserved residue(s) required for the propagation of feature annotation.</text>
</comment>
<dbReference type="InterPro" id="IPR010417">
    <property type="entry name" value="Embryo-specific_ATS3"/>
</dbReference>
<dbReference type="PANTHER" id="PTHR31718:SF0">
    <property type="entry name" value="PLAT DOMAIN-CONTAINING PROTEIN 2"/>
    <property type="match status" value="1"/>
</dbReference>
<dbReference type="EnsemblPlants" id="AUR62006305-RA">
    <property type="protein sequence ID" value="AUR62006305-RA:cds"/>
    <property type="gene ID" value="AUR62006305"/>
</dbReference>
<reference evidence="3" key="1">
    <citation type="journal article" date="2017" name="Nature">
        <title>The genome of Chenopodium quinoa.</title>
        <authorList>
            <person name="Jarvis D.E."/>
            <person name="Ho Y.S."/>
            <person name="Lightfoot D.J."/>
            <person name="Schmoeckel S.M."/>
            <person name="Li B."/>
            <person name="Borm T.J.A."/>
            <person name="Ohyanagi H."/>
            <person name="Mineta K."/>
            <person name="Michell C.T."/>
            <person name="Saber N."/>
            <person name="Kharbatia N.M."/>
            <person name="Rupper R.R."/>
            <person name="Sharp A.R."/>
            <person name="Dally N."/>
            <person name="Boughton B.A."/>
            <person name="Woo Y.H."/>
            <person name="Gao G."/>
            <person name="Schijlen E.G.W.M."/>
            <person name="Guo X."/>
            <person name="Momin A.A."/>
            <person name="Negrao S."/>
            <person name="Al-Babili S."/>
            <person name="Gehring C."/>
            <person name="Roessner U."/>
            <person name="Jung C."/>
            <person name="Murphy K."/>
            <person name="Arold S.T."/>
            <person name="Gojobori T."/>
            <person name="van der Linden C.G."/>
            <person name="van Loo E.N."/>
            <person name="Jellen E.N."/>
            <person name="Maughan P.J."/>
            <person name="Tester M."/>
        </authorList>
    </citation>
    <scope>NUCLEOTIDE SEQUENCE [LARGE SCALE GENOMIC DNA]</scope>
    <source>
        <strain evidence="3">cv. PI 614886</strain>
    </source>
</reference>
<dbReference type="Gene3D" id="2.40.180.10">
    <property type="entry name" value="Catalase core domain"/>
    <property type="match status" value="1"/>
</dbReference>
<dbReference type="Pfam" id="PF06232">
    <property type="entry name" value="ATS3"/>
    <property type="match status" value="1"/>
</dbReference>
<accession>A0A803L366</accession>
<proteinExistence type="predicted"/>
<protein>
    <recommendedName>
        <fullName evidence="2">PLAT domain-containing protein</fullName>
    </recommendedName>
</protein>
<dbReference type="InterPro" id="IPR001024">
    <property type="entry name" value="PLAT/LH2_dom"/>
</dbReference>
<dbReference type="Proteomes" id="UP000596660">
    <property type="component" value="Unplaced"/>
</dbReference>
<evidence type="ECO:0000256" key="1">
    <source>
        <dbReference type="PROSITE-ProRule" id="PRU00152"/>
    </source>
</evidence>
<name>A0A803L366_CHEQI</name>
<dbReference type="Gramene" id="AUR62006305-RA">
    <property type="protein sequence ID" value="AUR62006305-RA:cds"/>
    <property type="gene ID" value="AUR62006305"/>
</dbReference>